<keyword evidence="10" id="KW-0131">Cell cycle</keyword>
<dbReference type="GO" id="GO:0007052">
    <property type="term" value="P:mitotic spindle organization"/>
    <property type="evidence" value="ECO:0007669"/>
    <property type="project" value="TreeGrafter"/>
</dbReference>
<dbReference type="HOGENOM" id="CLU_025461_2_0_1"/>
<dbReference type="GO" id="GO:0051383">
    <property type="term" value="P:kinetochore organization"/>
    <property type="evidence" value="ECO:0007669"/>
    <property type="project" value="TreeGrafter"/>
</dbReference>
<dbReference type="PANTHER" id="PTHR21650:SF2">
    <property type="entry name" value="KINETOCHORE PROTEIN NUF2"/>
    <property type="match status" value="1"/>
</dbReference>
<protein>
    <submittedName>
        <fullName evidence="15">Putative kinetochore protein NUF2</fullName>
    </submittedName>
</protein>
<evidence type="ECO:0000313" key="16">
    <source>
        <dbReference type="Proteomes" id="UP000011777"/>
    </source>
</evidence>
<keyword evidence="7" id="KW-0995">Kinetochore</keyword>
<dbReference type="GO" id="GO:0051315">
    <property type="term" value="P:attachment of mitotic spindle microtubules to kinetochore"/>
    <property type="evidence" value="ECO:0007669"/>
    <property type="project" value="TreeGrafter"/>
</dbReference>
<dbReference type="InterPro" id="IPR041112">
    <property type="entry name" value="Nuf2_DHR10-like"/>
</dbReference>
<evidence type="ECO:0000256" key="11">
    <source>
        <dbReference type="ARBA" id="ARBA00023328"/>
    </source>
</evidence>
<dbReference type="Pfam" id="PF18595">
    <property type="entry name" value="Nuf2_DHR10-like"/>
    <property type="match status" value="1"/>
</dbReference>
<dbReference type="GO" id="GO:0051301">
    <property type="term" value="P:cell division"/>
    <property type="evidence" value="ECO:0007669"/>
    <property type="project" value="UniProtKB-KW"/>
</dbReference>
<accession>M3J3C8</accession>
<dbReference type="eggNOG" id="KOG4438">
    <property type="taxonomic scope" value="Eukaryota"/>
</dbReference>
<keyword evidence="5" id="KW-0132">Cell division</keyword>
<comment type="similarity">
    <text evidence="3">Belongs to the NUF2 family.</text>
</comment>
<dbReference type="OrthoDB" id="8194677at2759"/>
<evidence type="ECO:0000256" key="6">
    <source>
        <dbReference type="ARBA" id="ARBA00022776"/>
    </source>
</evidence>
<feature type="coiled-coil region" evidence="12">
    <location>
        <begin position="361"/>
        <end position="427"/>
    </location>
</feature>
<dbReference type="STRING" id="1245528.M3J3C8"/>
<feature type="coiled-coil region" evidence="12">
    <location>
        <begin position="292"/>
        <end position="319"/>
    </location>
</feature>
<reference evidence="15 16" key="1">
    <citation type="submission" date="2013-02" db="EMBL/GenBank/DDBJ databases">
        <title>Genome sequence of Candida maltosa Xu316, a potential industrial strain for xylitol and ethanol production.</title>
        <authorList>
            <person name="Yu J."/>
            <person name="Wang Q."/>
            <person name="Geng X."/>
            <person name="Bao W."/>
            <person name="He P."/>
            <person name="Cai J."/>
        </authorList>
    </citation>
    <scope>NUCLEOTIDE SEQUENCE [LARGE SCALE GENOMIC DNA]</scope>
    <source>
        <strain evidence="16">Xu316</strain>
    </source>
</reference>
<dbReference type="GO" id="GO:0005634">
    <property type="term" value="C:nucleus"/>
    <property type="evidence" value="ECO:0007669"/>
    <property type="project" value="UniProtKB-SubCell"/>
</dbReference>
<keyword evidence="11" id="KW-0137">Centromere</keyword>
<dbReference type="InterPro" id="IPR038275">
    <property type="entry name" value="Nuf2_N_sf"/>
</dbReference>
<feature type="coiled-coil region" evidence="12">
    <location>
        <begin position="163"/>
        <end position="252"/>
    </location>
</feature>
<keyword evidence="8 12" id="KW-0175">Coiled coil</keyword>
<evidence type="ECO:0000256" key="8">
    <source>
        <dbReference type="ARBA" id="ARBA00023054"/>
    </source>
</evidence>
<evidence type="ECO:0000313" key="15">
    <source>
        <dbReference type="EMBL" id="EMG46403.1"/>
    </source>
</evidence>
<evidence type="ECO:0000256" key="2">
    <source>
        <dbReference type="ARBA" id="ARBA00004629"/>
    </source>
</evidence>
<dbReference type="AlphaFoldDB" id="M3J3C8"/>
<evidence type="ECO:0000256" key="5">
    <source>
        <dbReference type="ARBA" id="ARBA00022618"/>
    </source>
</evidence>
<comment type="subcellular location">
    <subcellularLocation>
        <location evidence="2">Chromosome</location>
        <location evidence="2">Centromere</location>
        <location evidence="2">Kinetochore</location>
    </subcellularLocation>
    <subcellularLocation>
        <location evidence="1">Nucleus</location>
    </subcellularLocation>
</comment>
<evidence type="ECO:0000256" key="3">
    <source>
        <dbReference type="ARBA" id="ARBA00005498"/>
    </source>
</evidence>
<dbReference type="GO" id="GO:0031262">
    <property type="term" value="C:Ndc80 complex"/>
    <property type="evidence" value="ECO:0007669"/>
    <property type="project" value="InterPro"/>
</dbReference>
<evidence type="ECO:0000256" key="9">
    <source>
        <dbReference type="ARBA" id="ARBA00023242"/>
    </source>
</evidence>
<dbReference type="InterPro" id="IPR005549">
    <property type="entry name" value="Kinetochore_Nuf2_N"/>
</dbReference>
<dbReference type="GO" id="GO:0044877">
    <property type="term" value="F:protein-containing complex binding"/>
    <property type="evidence" value="ECO:0007669"/>
    <property type="project" value="TreeGrafter"/>
</dbReference>
<gene>
    <name evidence="15" type="ORF">G210_3350</name>
</gene>
<feature type="domain" description="Kinetochore protein Nuf2 N-terminal" evidence="13">
    <location>
        <begin position="16"/>
        <end position="178"/>
    </location>
</feature>
<dbReference type="Gene3D" id="1.10.418.60">
    <property type="entry name" value="Ncd80 complex, Nuf2 subunit"/>
    <property type="match status" value="1"/>
</dbReference>
<organism evidence="15 16">
    <name type="scientific">Candida maltosa (strain Xu316)</name>
    <name type="common">Yeast</name>
    <dbReference type="NCBI Taxonomy" id="1245528"/>
    <lineage>
        <taxon>Eukaryota</taxon>
        <taxon>Fungi</taxon>
        <taxon>Dikarya</taxon>
        <taxon>Ascomycota</taxon>
        <taxon>Saccharomycotina</taxon>
        <taxon>Pichiomycetes</taxon>
        <taxon>Debaryomycetaceae</taxon>
        <taxon>Candida/Lodderomyces clade</taxon>
        <taxon>Candida</taxon>
    </lineage>
</organism>
<keyword evidence="4" id="KW-0158">Chromosome</keyword>
<keyword evidence="9" id="KW-0539">Nucleus</keyword>
<dbReference type="Proteomes" id="UP000011777">
    <property type="component" value="Unassembled WGS sequence"/>
</dbReference>
<evidence type="ECO:0000259" key="14">
    <source>
        <dbReference type="Pfam" id="PF18595"/>
    </source>
</evidence>
<evidence type="ECO:0000259" key="13">
    <source>
        <dbReference type="Pfam" id="PF03800"/>
    </source>
</evidence>
<dbReference type="PANTHER" id="PTHR21650">
    <property type="entry name" value="MEMBRALIN/KINETOCHORE PROTEIN NUF2"/>
    <property type="match status" value="1"/>
</dbReference>
<evidence type="ECO:0000256" key="10">
    <source>
        <dbReference type="ARBA" id="ARBA00023306"/>
    </source>
</evidence>
<keyword evidence="16" id="KW-1185">Reference proteome</keyword>
<feature type="domain" description="Nuf2 DHR10-like" evidence="14">
    <location>
        <begin position="296"/>
        <end position="412"/>
    </location>
</feature>
<comment type="caution">
    <text evidence="15">The sequence shown here is derived from an EMBL/GenBank/DDBJ whole genome shotgun (WGS) entry which is preliminary data.</text>
</comment>
<dbReference type="Pfam" id="PF03800">
    <property type="entry name" value="Nuf2"/>
    <property type="match status" value="1"/>
</dbReference>
<dbReference type="EMBL" id="AOGT01002020">
    <property type="protein sequence ID" value="EMG46403.1"/>
    <property type="molecule type" value="Genomic_DNA"/>
</dbReference>
<evidence type="ECO:0000256" key="12">
    <source>
        <dbReference type="SAM" id="Coils"/>
    </source>
</evidence>
<dbReference type="GO" id="GO:0045132">
    <property type="term" value="P:meiotic chromosome segregation"/>
    <property type="evidence" value="ECO:0007669"/>
    <property type="project" value="TreeGrafter"/>
</dbReference>
<keyword evidence="6" id="KW-0498">Mitosis</keyword>
<evidence type="ECO:0000256" key="7">
    <source>
        <dbReference type="ARBA" id="ARBA00022838"/>
    </source>
</evidence>
<evidence type="ECO:0000256" key="1">
    <source>
        <dbReference type="ARBA" id="ARBA00004123"/>
    </source>
</evidence>
<evidence type="ECO:0000256" key="4">
    <source>
        <dbReference type="ARBA" id="ARBA00022454"/>
    </source>
</evidence>
<dbReference type="OMA" id="YLKMEAH"/>
<sequence length="478" mass="55915">MSRQSIYEPRQSRARKDLFPLLDVNEIYCCLIDCGFEITEELINKPNKDFVCNLYENLIDIYMGIPQGRIREKAREFSQRPDPSMVQYQEITGNVVLPSEEERNANEPGVDYSSLYLILLRKYMARFLITLGIDDLCLGDLAKPDGYRFRRILSAVINFLRFREEKNIALEELAEKCEAKEAEIEETNEKNRALLNKINTLKRKLEFDSATEEKRSNLQQINAYNRKLEKKLRELKSKQEVLTKKHEVYKQEKKSAIEKLNDLDYIITELQDKISDLKKYSETDIANTVKIIEKLSSDLENSNAELQDMERKYQNAGITIDSIQVSEIASKDLIRVAEEVLENIEKREIEVKILNGNKAQLESLGRKQIDLQGQLQLLEAQVKKSEKYYHDLLKQAEVKDAAMKERLEEQKQEFSKALIEKSDHSKEHKRILDQITRVEQDTARCEEEFVKQTNEYIQKMQILSTAFTDYMNDLKNAI</sequence>
<proteinExistence type="inferred from homology"/>
<name>M3J3C8_CANMX</name>